<name>A0A450T7R4_9GAMM</name>
<dbReference type="PANTHER" id="PTHR35601:SF1">
    <property type="entry name" value="TOXIN RELE"/>
    <property type="match status" value="1"/>
</dbReference>
<dbReference type="InterPro" id="IPR007712">
    <property type="entry name" value="RelE/ParE_toxin"/>
</dbReference>
<evidence type="ECO:0000256" key="1">
    <source>
        <dbReference type="ARBA" id="ARBA00006226"/>
    </source>
</evidence>
<organism evidence="3">
    <name type="scientific">Candidatus Kentrum sp. FW</name>
    <dbReference type="NCBI Taxonomy" id="2126338"/>
    <lineage>
        <taxon>Bacteria</taxon>
        <taxon>Pseudomonadati</taxon>
        <taxon>Pseudomonadota</taxon>
        <taxon>Gammaproteobacteria</taxon>
        <taxon>Candidatus Kentrum</taxon>
    </lineage>
</organism>
<keyword evidence="2" id="KW-1277">Toxin-antitoxin system</keyword>
<dbReference type="Gene3D" id="3.30.2310.20">
    <property type="entry name" value="RelE-like"/>
    <property type="match status" value="1"/>
</dbReference>
<evidence type="ECO:0000256" key="2">
    <source>
        <dbReference type="ARBA" id="ARBA00022649"/>
    </source>
</evidence>
<comment type="similarity">
    <text evidence="1">Belongs to the RelE toxin family.</text>
</comment>
<sequence length="82" mass="9734">MKLVYTGCAAKDIRRLPPEVKQRLKITLERHRSDPLTHARKLRNPELGGYRFRMGDYRIVFDVEDDTIVILRVGHRRDVYRG</sequence>
<dbReference type="EMBL" id="CAADFD010000077">
    <property type="protein sequence ID" value="VFJ62855.1"/>
    <property type="molecule type" value="Genomic_DNA"/>
</dbReference>
<dbReference type="InterPro" id="IPR035093">
    <property type="entry name" value="RelE/ParE_toxin_dom_sf"/>
</dbReference>
<dbReference type="PANTHER" id="PTHR35601">
    <property type="entry name" value="TOXIN RELE"/>
    <property type="match status" value="1"/>
</dbReference>
<protein>
    <submittedName>
        <fullName evidence="3">mRNA interferase RelE/StbE</fullName>
    </submittedName>
</protein>
<evidence type="ECO:0000313" key="3">
    <source>
        <dbReference type="EMBL" id="VFJ62855.1"/>
    </source>
</evidence>
<dbReference type="AlphaFoldDB" id="A0A450T7R4"/>
<reference evidence="3" key="1">
    <citation type="submission" date="2019-02" db="EMBL/GenBank/DDBJ databases">
        <authorList>
            <person name="Gruber-Vodicka R. H."/>
            <person name="Seah K. B. B."/>
        </authorList>
    </citation>
    <scope>NUCLEOTIDE SEQUENCE</scope>
    <source>
        <strain evidence="3">BECK_BZ106</strain>
    </source>
</reference>
<proteinExistence type="inferred from homology"/>
<gene>
    <name evidence="3" type="ORF">BECKFW1821B_GA0114236_107715</name>
</gene>
<dbReference type="Pfam" id="PF05016">
    <property type="entry name" value="ParE_toxin"/>
    <property type="match status" value="1"/>
</dbReference>
<accession>A0A450T7R4</accession>
<dbReference type="SUPFAM" id="SSF143011">
    <property type="entry name" value="RelE-like"/>
    <property type="match status" value="1"/>
</dbReference>